<evidence type="ECO:0000256" key="3">
    <source>
        <dbReference type="ARBA" id="ARBA00022617"/>
    </source>
</evidence>
<keyword evidence="8 11" id="KW-0408">Iron</keyword>
<evidence type="ECO:0000313" key="12">
    <source>
        <dbReference type="EMBL" id="KAK6138714.1"/>
    </source>
</evidence>
<evidence type="ECO:0000313" key="13">
    <source>
        <dbReference type="Proteomes" id="UP001318860"/>
    </source>
</evidence>
<dbReference type="Proteomes" id="UP001318860">
    <property type="component" value="Unassembled WGS sequence"/>
</dbReference>
<accession>A0ABR0VVP2</accession>
<evidence type="ECO:0000256" key="11">
    <source>
        <dbReference type="RuleBase" id="RU000461"/>
    </source>
</evidence>
<evidence type="ECO:0000256" key="4">
    <source>
        <dbReference type="ARBA" id="ARBA00022692"/>
    </source>
</evidence>
<keyword evidence="10" id="KW-0472">Membrane</keyword>
<comment type="caution">
    <text evidence="12">The sequence shown here is derived from an EMBL/GenBank/DDBJ whole genome shotgun (WGS) entry which is preliminary data.</text>
</comment>
<name>A0ABR0VVP2_REHGL</name>
<keyword evidence="13" id="KW-1185">Reference proteome</keyword>
<evidence type="ECO:0000256" key="10">
    <source>
        <dbReference type="ARBA" id="ARBA00023136"/>
    </source>
</evidence>
<evidence type="ECO:0008006" key="14">
    <source>
        <dbReference type="Google" id="ProtNLM"/>
    </source>
</evidence>
<dbReference type="Gene3D" id="1.10.630.10">
    <property type="entry name" value="Cytochrome P450"/>
    <property type="match status" value="1"/>
</dbReference>
<comment type="similarity">
    <text evidence="2 11">Belongs to the cytochrome P450 family.</text>
</comment>
<keyword evidence="7 11" id="KW-0560">Oxidoreductase</keyword>
<proteinExistence type="inferred from homology"/>
<keyword evidence="4" id="KW-0812">Transmembrane</keyword>
<dbReference type="EMBL" id="JABTTQ020000674">
    <property type="protein sequence ID" value="KAK6138714.1"/>
    <property type="molecule type" value="Genomic_DNA"/>
</dbReference>
<dbReference type="InterPro" id="IPR050665">
    <property type="entry name" value="Cytochrome_P450_Monooxygen"/>
</dbReference>
<sequence length="247" mass="28255">MINDRLKRKGGAPSGNRDLLDVFMEDLYEGKYTNESERQKIIEDAIGECRVFFFAGFETGSNLLTWTMITLSLHQDWQARAREEVFQVLGDKKEITSDDLGKLKLITMIVNEMLRLYPLVMELTRLVDEDTKINGYTIPKDSLLTFPVLMFHRSTEIWGEDAGEFRPDRFAEGVLKAANGEAAFMPWGWGPRICIGMNFAMLEIKTFLAMILREFSIEFSPTYIHAPVVAFTIQPQFGAPVVLRKLI</sequence>
<dbReference type="InterPro" id="IPR017972">
    <property type="entry name" value="Cyt_P450_CS"/>
</dbReference>
<protein>
    <recommendedName>
        <fullName evidence="14">Secologanin synthase-like protein</fullName>
    </recommendedName>
</protein>
<evidence type="ECO:0000256" key="1">
    <source>
        <dbReference type="ARBA" id="ARBA00004167"/>
    </source>
</evidence>
<dbReference type="PROSITE" id="PS00086">
    <property type="entry name" value="CYTOCHROME_P450"/>
    <property type="match status" value="1"/>
</dbReference>
<dbReference type="PRINTS" id="PR00385">
    <property type="entry name" value="P450"/>
</dbReference>
<dbReference type="PANTHER" id="PTHR24282">
    <property type="entry name" value="CYTOCHROME P450 FAMILY MEMBER"/>
    <property type="match status" value="1"/>
</dbReference>
<dbReference type="SUPFAM" id="SSF48264">
    <property type="entry name" value="Cytochrome P450"/>
    <property type="match status" value="1"/>
</dbReference>
<organism evidence="12 13">
    <name type="scientific">Rehmannia glutinosa</name>
    <name type="common">Chinese foxglove</name>
    <dbReference type="NCBI Taxonomy" id="99300"/>
    <lineage>
        <taxon>Eukaryota</taxon>
        <taxon>Viridiplantae</taxon>
        <taxon>Streptophyta</taxon>
        <taxon>Embryophyta</taxon>
        <taxon>Tracheophyta</taxon>
        <taxon>Spermatophyta</taxon>
        <taxon>Magnoliopsida</taxon>
        <taxon>eudicotyledons</taxon>
        <taxon>Gunneridae</taxon>
        <taxon>Pentapetalae</taxon>
        <taxon>asterids</taxon>
        <taxon>lamiids</taxon>
        <taxon>Lamiales</taxon>
        <taxon>Orobanchaceae</taxon>
        <taxon>Rehmannieae</taxon>
        <taxon>Rehmannia</taxon>
    </lineage>
</organism>
<dbReference type="InterPro" id="IPR002401">
    <property type="entry name" value="Cyt_P450_E_grp-I"/>
</dbReference>
<keyword evidence="5 11" id="KW-0479">Metal-binding</keyword>
<evidence type="ECO:0000256" key="9">
    <source>
        <dbReference type="ARBA" id="ARBA00023033"/>
    </source>
</evidence>
<evidence type="ECO:0000256" key="7">
    <source>
        <dbReference type="ARBA" id="ARBA00023002"/>
    </source>
</evidence>
<evidence type="ECO:0000256" key="6">
    <source>
        <dbReference type="ARBA" id="ARBA00022989"/>
    </source>
</evidence>
<dbReference type="InterPro" id="IPR036396">
    <property type="entry name" value="Cyt_P450_sf"/>
</dbReference>
<dbReference type="PANTHER" id="PTHR24282:SF273">
    <property type="entry name" value="CYTOCHROME P450 CYP72A219-LIKE"/>
    <property type="match status" value="1"/>
</dbReference>
<keyword evidence="9 11" id="KW-0503">Monooxygenase</keyword>
<dbReference type="PRINTS" id="PR00463">
    <property type="entry name" value="EP450I"/>
</dbReference>
<reference evidence="12 13" key="1">
    <citation type="journal article" date="2021" name="Comput. Struct. Biotechnol. J.">
        <title>De novo genome assembly of the potent medicinal plant Rehmannia glutinosa using nanopore technology.</title>
        <authorList>
            <person name="Ma L."/>
            <person name="Dong C."/>
            <person name="Song C."/>
            <person name="Wang X."/>
            <person name="Zheng X."/>
            <person name="Niu Y."/>
            <person name="Chen S."/>
            <person name="Feng W."/>
        </authorList>
    </citation>
    <scope>NUCLEOTIDE SEQUENCE [LARGE SCALE GENOMIC DNA]</scope>
    <source>
        <strain evidence="12">DH-2019</strain>
    </source>
</reference>
<evidence type="ECO:0000256" key="5">
    <source>
        <dbReference type="ARBA" id="ARBA00022723"/>
    </source>
</evidence>
<evidence type="ECO:0000256" key="8">
    <source>
        <dbReference type="ARBA" id="ARBA00023004"/>
    </source>
</evidence>
<keyword evidence="6" id="KW-1133">Transmembrane helix</keyword>
<evidence type="ECO:0000256" key="2">
    <source>
        <dbReference type="ARBA" id="ARBA00010617"/>
    </source>
</evidence>
<comment type="subcellular location">
    <subcellularLocation>
        <location evidence="1">Membrane</location>
        <topology evidence="1">Single-pass membrane protein</topology>
    </subcellularLocation>
</comment>
<gene>
    <name evidence="12" type="ORF">DH2020_027546</name>
</gene>
<dbReference type="InterPro" id="IPR001128">
    <property type="entry name" value="Cyt_P450"/>
</dbReference>
<dbReference type="Pfam" id="PF00067">
    <property type="entry name" value="p450"/>
    <property type="match status" value="1"/>
</dbReference>
<keyword evidence="3 11" id="KW-0349">Heme</keyword>